<organism evidence="2 3">
    <name type="scientific">Leuconostoc pseudomesenteroides</name>
    <dbReference type="NCBI Taxonomy" id="33968"/>
    <lineage>
        <taxon>Bacteria</taxon>
        <taxon>Bacillati</taxon>
        <taxon>Bacillota</taxon>
        <taxon>Bacilli</taxon>
        <taxon>Lactobacillales</taxon>
        <taxon>Lactobacillaceae</taxon>
        <taxon>Leuconostoc</taxon>
    </lineage>
</organism>
<feature type="chain" id="PRO_5010852894" evidence="1">
    <location>
        <begin position="24"/>
        <end position="307"/>
    </location>
</feature>
<comment type="caution">
    <text evidence="2">The sequence shown here is derived from an EMBL/GenBank/DDBJ whole genome shotgun (WGS) entry which is preliminary data.</text>
</comment>
<name>A0A1X0VD83_LEUPS</name>
<proteinExistence type="predicted"/>
<dbReference type="Proteomes" id="UP000192288">
    <property type="component" value="Unassembled WGS sequence"/>
</dbReference>
<feature type="signal peptide" evidence="1">
    <location>
        <begin position="1"/>
        <end position="23"/>
    </location>
</feature>
<accession>A0A1X0VD83</accession>
<dbReference type="EMBL" id="MPLS01000017">
    <property type="protein sequence ID" value="ORI97692.1"/>
    <property type="molecule type" value="Genomic_DNA"/>
</dbReference>
<evidence type="ECO:0000256" key="1">
    <source>
        <dbReference type="SAM" id="SignalP"/>
    </source>
</evidence>
<evidence type="ECO:0000313" key="3">
    <source>
        <dbReference type="Proteomes" id="UP000192288"/>
    </source>
</evidence>
<protein>
    <submittedName>
        <fullName evidence="2">Uncharacterized protein</fullName>
    </submittedName>
</protein>
<evidence type="ECO:0000313" key="2">
    <source>
        <dbReference type="EMBL" id="ORI97692.1"/>
    </source>
</evidence>
<gene>
    <name evidence="2" type="ORF">BMR96_05860</name>
</gene>
<dbReference type="RefSeq" id="WP_004914584.1">
    <property type="nucleotide sequence ID" value="NZ_MPLS01000017.1"/>
</dbReference>
<reference evidence="2 3" key="1">
    <citation type="journal article" date="2017" name="Front. Microbiol.">
        <title>Genomic Characterization of Dairy Associated Leuconostoc Species and Diversity of Leuconostocs in Undefined Mixed Mesophilic Starter Cultures.</title>
        <authorList>
            <person name="Frantzen C.A."/>
            <person name="Kot W."/>
            <person name="Pedersen T.B."/>
            <person name="Ardo Y.M."/>
            <person name="Broadbent J.R."/>
            <person name="Neve H."/>
            <person name="Hansen L.H."/>
            <person name="Dal Bello F."/>
            <person name="Ostlie H.M."/>
            <person name="Kleppen H.P."/>
            <person name="Vogensen F.K."/>
            <person name="Holo H."/>
        </authorList>
    </citation>
    <scope>NUCLEOTIDE SEQUENCE [LARGE SCALE GENOMIC DNA]</scope>
    <source>
        <strain evidence="2 3">LMGCF08</strain>
    </source>
</reference>
<keyword evidence="1" id="KW-0732">Signal</keyword>
<sequence>MIKAKILMTCLAAMMLAPISVYADDYGSISNGFTFDVENNNTLSTTNTNPDWGDMGATVNDSEMTLVGGEGFGISHLPVYNFGEINAVDLRNESIATDTGSSYHVKPLVNANQIATGTGYQTKYLRPFVQLVDQRAGKVAASQLNVSIRMSQPFTGTYIDDDDQTSSDIQPGILLKADAGFDYTISGNMVAAGDTGHATQFKSSWHGDFGAGPATTLNDSVTTMASGMSAATFGTITYEYGSLKGQTDNPDSGNWATAGNIVGSSLFSQGDRVNNGFYLEIPKNITLKAKSYQAEYTWTMGDTPTGT</sequence>
<dbReference type="AlphaFoldDB" id="A0A1X0VD83"/>